<dbReference type="InterPro" id="IPR001789">
    <property type="entry name" value="Sig_transdc_resp-reg_receiver"/>
</dbReference>
<evidence type="ECO:0000259" key="4">
    <source>
        <dbReference type="PROSITE" id="PS50043"/>
    </source>
</evidence>
<dbReference type="SUPFAM" id="SSF52172">
    <property type="entry name" value="CheY-like"/>
    <property type="match status" value="1"/>
</dbReference>
<dbReference type="CDD" id="cd17535">
    <property type="entry name" value="REC_NarL-like"/>
    <property type="match status" value="1"/>
</dbReference>
<dbReference type="OrthoDB" id="2448676at2"/>
<feature type="modified residue" description="4-aspartylphosphate" evidence="3">
    <location>
        <position position="59"/>
    </location>
</feature>
<dbReference type="EMBL" id="LGCL01000040">
    <property type="protein sequence ID" value="KPL72062.1"/>
    <property type="molecule type" value="Genomic_DNA"/>
</dbReference>
<dbReference type="AlphaFoldDB" id="A0A0P6WZ65"/>
<sequence length="216" mass="23562">MNLAEPIRILIVDDHAMVRSGLRMFLIVFDDLVLAGEASNGFEAISLVDQLNPDVVLMDLIMPGMDGIYASREILKNHPEIKIIALTSFSEAQLIHDALEAGVKGYLFKNATANELANAIRAVHAGNTIFSPEAAQMLSRVSAGTSEMVAINFTSREKEVLELMVAGCNNQEISDALTLSLSTTKFHVSNILTKMNVRSRGEAISMAIKHHLVTRT</sequence>
<comment type="caution">
    <text evidence="6">The sequence shown here is derived from an EMBL/GenBank/DDBJ whole genome shotgun (WGS) entry which is preliminary data.</text>
</comment>
<evidence type="ECO:0000256" key="1">
    <source>
        <dbReference type="ARBA" id="ARBA00022553"/>
    </source>
</evidence>
<feature type="domain" description="Response regulatory" evidence="5">
    <location>
        <begin position="8"/>
        <end position="124"/>
    </location>
</feature>
<dbReference type="PANTHER" id="PTHR43214">
    <property type="entry name" value="TWO-COMPONENT RESPONSE REGULATOR"/>
    <property type="match status" value="1"/>
</dbReference>
<evidence type="ECO:0008006" key="8">
    <source>
        <dbReference type="Google" id="ProtNLM"/>
    </source>
</evidence>
<dbReference type="InterPro" id="IPR016032">
    <property type="entry name" value="Sig_transdc_resp-reg_C-effctor"/>
</dbReference>
<organism evidence="6 7">
    <name type="scientific">Ornatilinea apprima</name>
    <dbReference type="NCBI Taxonomy" id="1134406"/>
    <lineage>
        <taxon>Bacteria</taxon>
        <taxon>Bacillati</taxon>
        <taxon>Chloroflexota</taxon>
        <taxon>Anaerolineae</taxon>
        <taxon>Anaerolineales</taxon>
        <taxon>Anaerolineaceae</taxon>
        <taxon>Ornatilinea</taxon>
    </lineage>
</organism>
<dbReference type="PROSITE" id="PS50110">
    <property type="entry name" value="RESPONSE_REGULATORY"/>
    <property type="match status" value="1"/>
</dbReference>
<keyword evidence="7" id="KW-1185">Reference proteome</keyword>
<gene>
    <name evidence="6" type="ORF">ADN00_16430</name>
</gene>
<feature type="domain" description="HTH luxR-type" evidence="4">
    <location>
        <begin position="146"/>
        <end position="211"/>
    </location>
</feature>
<dbReference type="PRINTS" id="PR00038">
    <property type="entry name" value="HTHLUXR"/>
</dbReference>
<dbReference type="SMART" id="SM00421">
    <property type="entry name" value="HTH_LUXR"/>
    <property type="match status" value="1"/>
</dbReference>
<reference evidence="6 7" key="1">
    <citation type="submission" date="2015-07" db="EMBL/GenBank/DDBJ databases">
        <title>Genome sequence of Ornatilinea apprima DSM 23815.</title>
        <authorList>
            <person name="Hemp J."/>
            <person name="Ward L.M."/>
            <person name="Pace L.A."/>
            <person name="Fischer W.W."/>
        </authorList>
    </citation>
    <scope>NUCLEOTIDE SEQUENCE [LARGE SCALE GENOMIC DNA]</scope>
    <source>
        <strain evidence="6 7">P3M-1</strain>
    </source>
</reference>
<dbReference type="SMART" id="SM00448">
    <property type="entry name" value="REC"/>
    <property type="match status" value="1"/>
</dbReference>
<keyword evidence="2" id="KW-0238">DNA-binding</keyword>
<dbReference type="GO" id="GO:0000160">
    <property type="term" value="P:phosphorelay signal transduction system"/>
    <property type="evidence" value="ECO:0007669"/>
    <property type="project" value="InterPro"/>
</dbReference>
<dbReference type="Gene3D" id="3.40.50.2300">
    <property type="match status" value="1"/>
</dbReference>
<dbReference type="SUPFAM" id="SSF46894">
    <property type="entry name" value="C-terminal effector domain of the bipartite response regulators"/>
    <property type="match status" value="1"/>
</dbReference>
<evidence type="ECO:0000259" key="5">
    <source>
        <dbReference type="PROSITE" id="PS50110"/>
    </source>
</evidence>
<evidence type="ECO:0000256" key="2">
    <source>
        <dbReference type="ARBA" id="ARBA00023125"/>
    </source>
</evidence>
<dbReference type="PANTHER" id="PTHR43214:SF37">
    <property type="entry name" value="TRANSCRIPTIONAL REGULATORY PROTEIN YDFI"/>
    <property type="match status" value="1"/>
</dbReference>
<protein>
    <recommendedName>
        <fullName evidence="8">LuxR family transcriptional regulator</fullName>
    </recommendedName>
</protein>
<evidence type="ECO:0000313" key="6">
    <source>
        <dbReference type="EMBL" id="KPL72062.1"/>
    </source>
</evidence>
<dbReference type="PATRIC" id="fig|1134406.4.peg.3728"/>
<keyword evidence="1 3" id="KW-0597">Phosphoprotein</keyword>
<dbReference type="GO" id="GO:0003677">
    <property type="term" value="F:DNA binding"/>
    <property type="evidence" value="ECO:0007669"/>
    <property type="project" value="UniProtKB-KW"/>
</dbReference>
<dbReference type="InterPro" id="IPR058245">
    <property type="entry name" value="NreC/VraR/RcsB-like_REC"/>
</dbReference>
<dbReference type="Pfam" id="PF00072">
    <property type="entry name" value="Response_reg"/>
    <property type="match status" value="1"/>
</dbReference>
<evidence type="ECO:0000256" key="3">
    <source>
        <dbReference type="PROSITE-ProRule" id="PRU00169"/>
    </source>
</evidence>
<dbReference type="InterPro" id="IPR039420">
    <property type="entry name" value="WalR-like"/>
</dbReference>
<dbReference type="Pfam" id="PF00196">
    <property type="entry name" value="GerE"/>
    <property type="match status" value="1"/>
</dbReference>
<dbReference type="CDD" id="cd06170">
    <property type="entry name" value="LuxR_C_like"/>
    <property type="match status" value="1"/>
</dbReference>
<dbReference type="STRING" id="1134406.ADN00_16430"/>
<dbReference type="InterPro" id="IPR011006">
    <property type="entry name" value="CheY-like_superfamily"/>
</dbReference>
<dbReference type="GO" id="GO:0006355">
    <property type="term" value="P:regulation of DNA-templated transcription"/>
    <property type="evidence" value="ECO:0007669"/>
    <property type="project" value="InterPro"/>
</dbReference>
<dbReference type="RefSeq" id="WP_075064127.1">
    <property type="nucleotide sequence ID" value="NZ_LGCL01000040.1"/>
</dbReference>
<proteinExistence type="predicted"/>
<dbReference type="PROSITE" id="PS50043">
    <property type="entry name" value="HTH_LUXR_2"/>
    <property type="match status" value="1"/>
</dbReference>
<evidence type="ECO:0000313" key="7">
    <source>
        <dbReference type="Proteomes" id="UP000050417"/>
    </source>
</evidence>
<dbReference type="InterPro" id="IPR000792">
    <property type="entry name" value="Tscrpt_reg_LuxR_C"/>
</dbReference>
<dbReference type="Proteomes" id="UP000050417">
    <property type="component" value="Unassembled WGS sequence"/>
</dbReference>
<name>A0A0P6WZ65_9CHLR</name>
<accession>A0A0P6WZ65</accession>